<keyword evidence="12 13" id="KW-0472">Membrane</keyword>
<evidence type="ECO:0000256" key="3">
    <source>
        <dbReference type="ARBA" id="ARBA00012438"/>
    </source>
</evidence>
<dbReference type="SUPFAM" id="SSF55781">
    <property type="entry name" value="GAF domain-like"/>
    <property type="match status" value="1"/>
</dbReference>
<dbReference type="CDD" id="cd00082">
    <property type="entry name" value="HisKA"/>
    <property type="match status" value="1"/>
</dbReference>
<dbReference type="RefSeq" id="WP_075817553.1">
    <property type="nucleotide sequence ID" value="NZ_CAPNHH010000154.1"/>
</dbReference>
<gene>
    <name evidence="15" type="ORF">BO222_00900</name>
</gene>
<dbReference type="SMART" id="SM00388">
    <property type="entry name" value="HisKA"/>
    <property type="match status" value="1"/>
</dbReference>
<dbReference type="PANTHER" id="PTHR45569:SF1">
    <property type="entry name" value="SENSOR PROTEIN KDPD"/>
    <property type="match status" value="1"/>
</dbReference>
<keyword evidence="5" id="KW-0808">Transferase</keyword>
<evidence type="ECO:0000256" key="6">
    <source>
        <dbReference type="ARBA" id="ARBA00022692"/>
    </source>
</evidence>
<dbReference type="InterPro" id="IPR004358">
    <property type="entry name" value="Sig_transdc_His_kin-like_C"/>
</dbReference>
<keyword evidence="11" id="KW-0902">Two-component regulatory system</keyword>
<keyword evidence="7" id="KW-0547">Nucleotide-binding</keyword>
<name>A0A1U7NJ09_9FIRM</name>
<dbReference type="SUPFAM" id="SSF47384">
    <property type="entry name" value="Homodimeric domain of signal transducing histidine kinase"/>
    <property type="match status" value="1"/>
</dbReference>
<dbReference type="PRINTS" id="PR00344">
    <property type="entry name" value="BCTRLSENSOR"/>
</dbReference>
<dbReference type="GO" id="GO:0005886">
    <property type="term" value="C:plasma membrane"/>
    <property type="evidence" value="ECO:0007669"/>
    <property type="project" value="TreeGrafter"/>
</dbReference>
<dbReference type="PANTHER" id="PTHR45569">
    <property type="entry name" value="SENSOR PROTEIN KDPD"/>
    <property type="match status" value="1"/>
</dbReference>
<dbReference type="Gene3D" id="1.10.287.130">
    <property type="match status" value="1"/>
</dbReference>
<feature type="transmembrane region" description="Helical" evidence="13">
    <location>
        <begin position="89"/>
        <end position="107"/>
    </location>
</feature>
<dbReference type="InterPro" id="IPR036097">
    <property type="entry name" value="HisK_dim/P_sf"/>
</dbReference>
<dbReference type="EMBL" id="MPJW01000032">
    <property type="protein sequence ID" value="OLU42929.1"/>
    <property type="molecule type" value="Genomic_DNA"/>
</dbReference>
<evidence type="ECO:0000256" key="9">
    <source>
        <dbReference type="ARBA" id="ARBA00022840"/>
    </source>
</evidence>
<feature type="transmembrane region" description="Helical" evidence="13">
    <location>
        <begin position="57"/>
        <end position="77"/>
    </location>
</feature>
<evidence type="ECO:0000256" key="5">
    <source>
        <dbReference type="ARBA" id="ARBA00022679"/>
    </source>
</evidence>
<dbReference type="Gene3D" id="3.30.450.40">
    <property type="match status" value="1"/>
</dbReference>
<keyword evidence="8" id="KW-0418">Kinase</keyword>
<dbReference type="InterPro" id="IPR005467">
    <property type="entry name" value="His_kinase_dom"/>
</dbReference>
<feature type="domain" description="Histidine kinase" evidence="14">
    <location>
        <begin position="283"/>
        <end position="500"/>
    </location>
</feature>
<dbReference type="GO" id="GO:0000155">
    <property type="term" value="F:phosphorelay sensor kinase activity"/>
    <property type="evidence" value="ECO:0007669"/>
    <property type="project" value="InterPro"/>
</dbReference>
<keyword evidence="10 13" id="KW-1133">Transmembrane helix</keyword>
<dbReference type="GeneID" id="82201806"/>
<dbReference type="Proteomes" id="UP000186341">
    <property type="component" value="Unassembled WGS sequence"/>
</dbReference>
<feature type="transmembrane region" description="Helical" evidence="13">
    <location>
        <begin position="12"/>
        <end position="30"/>
    </location>
</feature>
<dbReference type="SMART" id="SM00387">
    <property type="entry name" value="HATPase_c"/>
    <property type="match status" value="1"/>
</dbReference>
<dbReference type="InterPro" id="IPR036890">
    <property type="entry name" value="HATPase_C_sf"/>
</dbReference>
<reference evidence="15 16" key="1">
    <citation type="submission" date="2016-11" db="EMBL/GenBank/DDBJ databases">
        <title>Description of two novel members of the family Erysipelotrichaceae: Ileibacterium lipovorans gen. nov., sp. nov. and Dubosiella newyorkensis, gen. nov., sp. nov.</title>
        <authorList>
            <person name="Cox L.M."/>
            <person name="Sohn J."/>
            <person name="Tyrrell K.L."/>
            <person name="Citron D.M."/>
            <person name="Lawson P.A."/>
            <person name="Patel N.B."/>
            <person name="Iizumi T."/>
            <person name="Perez-Perez G.I."/>
            <person name="Goldstein E.J."/>
            <person name="Blaser M.J."/>
        </authorList>
    </citation>
    <scope>NUCLEOTIDE SEQUENCE [LARGE SCALE GENOMIC DNA]</scope>
    <source>
        <strain evidence="15 16">NYU-BL-A3</strain>
    </source>
</reference>
<dbReference type="SUPFAM" id="SSF55874">
    <property type="entry name" value="ATPase domain of HSP90 chaperone/DNA topoisomerase II/histidine kinase"/>
    <property type="match status" value="1"/>
</dbReference>
<dbReference type="Gene3D" id="1.20.120.620">
    <property type="entry name" value="Backbone structure of the membrane domain of e. Coli histidine kinase receptor kdpd"/>
    <property type="match status" value="1"/>
</dbReference>
<dbReference type="InterPro" id="IPR003594">
    <property type="entry name" value="HATPase_dom"/>
</dbReference>
<protein>
    <recommendedName>
        <fullName evidence="3">histidine kinase</fullName>
        <ecNumber evidence="3">2.7.13.3</ecNumber>
    </recommendedName>
</protein>
<comment type="catalytic activity">
    <reaction evidence="1">
        <text>ATP + protein L-histidine = ADP + protein N-phospho-L-histidine.</text>
        <dbReference type="EC" id="2.7.13.3"/>
    </reaction>
</comment>
<dbReference type="GO" id="GO:0005524">
    <property type="term" value="F:ATP binding"/>
    <property type="evidence" value="ECO:0007669"/>
    <property type="project" value="UniProtKB-KW"/>
</dbReference>
<evidence type="ECO:0000313" key="15">
    <source>
        <dbReference type="EMBL" id="OLU42929.1"/>
    </source>
</evidence>
<keyword evidence="4" id="KW-0597">Phosphoprotein</keyword>
<dbReference type="PROSITE" id="PS50109">
    <property type="entry name" value="HIS_KIN"/>
    <property type="match status" value="1"/>
</dbReference>
<evidence type="ECO:0000256" key="10">
    <source>
        <dbReference type="ARBA" id="ARBA00022989"/>
    </source>
</evidence>
<dbReference type="InterPro" id="IPR003661">
    <property type="entry name" value="HisK_dim/P_dom"/>
</dbReference>
<dbReference type="EC" id="2.7.13.3" evidence="3"/>
<dbReference type="InterPro" id="IPR052023">
    <property type="entry name" value="Histidine_kinase_KdpD"/>
</dbReference>
<dbReference type="AlphaFoldDB" id="A0A1U7NJ09"/>
<evidence type="ECO:0000256" key="1">
    <source>
        <dbReference type="ARBA" id="ARBA00000085"/>
    </source>
</evidence>
<evidence type="ECO:0000256" key="8">
    <source>
        <dbReference type="ARBA" id="ARBA00022777"/>
    </source>
</evidence>
<sequence length="505" mass="56939">MKEKKKSSYSDFLIASGIWITTTLICLVVARLNFQESNLVLFYVLGSIITALNTDGYFYAVLFSLISMIAVNFYFIYPQYTFSVMDLDHVVSFSIMFLISIIVSVLASRSKMNERMAIKREKDAKQLYEISSKLSAAVSVEEILNISVTYFREMLGLQTALLLCSPDGMTQDTYLFCGLDGNTEVRNVLVNRNIVKCDKDSGKGYLIGNLYYEWPLVGSESIFGYAGFIPEEIEKRNPEDLNLISQMVNQVSLALDRNYFMKKEEEIRQENNEEKYKSNLLRSVSHDIRTPLAGIMGTSELLKEQVAHLPEAHKQASIIYKESSWLYGLVQNILSLTRLQNGKLKILKEIEVVEDVIHASIESINIRYPDQEIIFNEPTEVITAPMDSKLIQQTIINLIDNAHKHSPEGQPIEVIIEDNFDDTVSVMVKDHGTGIDQKAFSMLFSTFYTTHSRDAESNRGFGLGLPISEAIMKAHGGSISAANNENESGANFTITLPKHESDDKK</sequence>
<evidence type="ECO:0000313" key="16">
    <source>
        <dbReference type="Proteomes" id="UP000186341"/>
    </source>
</evidence>
<evidence type="ECO:0000256" key="13">
    <source>
        <dbReference type="SAM" id="Phobius"/>
    </source>
</evidence>
<dbReference type="Pfam" id="PF13493">
    <property type="entry name" value="DUF4118"/>
    <property type="match status" value="1"/>
</dbReference>
<organism evidence="15 16">
    <name type="scientific">Ileibacterium valens</name>
    <dbReference type="NCBI Taxonomy" id="1862668"/>
    <lineage>
        <taxon>Bacteria</taxon>
        <taxon>Bacillati</taxon>
        <taxon>Bacillota</taxon>
        <taxon>Erysipelotrichia</taxon>
        <taxon>Erysipelotrichales</taxon>
        <taxon>Erysipelotrichaceae</taxon>
        <taxon>Ileibacterium</taxon>
    </lineage>
</organism>
<dbReference type="InterPro" id="IPR029016">
    <property type="entry name" value="GAF-like_dom_sf"/>
</dbReference>
<comment type="subcellular location">
    <subcellularLocation>
        <location evidence="2">Membrane</location>
        <topology evidence="2">Multi-pass membrane protein</topology>
    </subcellularLocation>
</comment>
<dbReference type="InterPro" id="IPR025201">
    <property type="entry name" value="KdpD_TM"/>
</dbReference>
<keyword evidence="16" id="KW-1185">Reference proteome</keyword>
<evidence type="ECO:0000256" key="7">
    <source>
        <dbReference type="ARBA" id="ARBA00022741"/>
    </source>
</evidence>
<dbReference type="InterPro" id="IPR038318">
    <property type="entry name" value="KdpD_sf"/>
</dbReference>
<dbReference type="Pfam" id="PF00512">
    <property type="entry name" value="HisKA"/>
    <property type="match status" value="1"/>
</dbReference>
<evidence type="ECO:0000259" key="14">
    <source>
        <dbReference type="PROSITE" id="PS50109"/>
    </source>
</evidence>
<evidence type="ECO:0000256" key="12">
    <source>
        <dbReference type="ARBA" id="ARBA00023136"/>
    </source>
</evidence>
<keyword evidence="6 13" id="KW-0812">Transmembrane</keyword>
<evidence type="ECO:0000256" key="2">
    <source>
        <dbReference type="ARBA" id="ARBA00004141"/>
    </source>
</evidence>
<proteinExistence type="predicted"/>
<accession>A0A1U7NJ09</accession>
<keyword evidence="9" id="KW-0067">ATP-binding</keyword>
<evidence type="ECO:0000256" key="11">
    <source>
        <dbReference type="ARBA" id="ARBA00023012"/>
    </source>
</evidence>
<comment type="caution">
    <text evidence="15">The sequence shown here is derived from an EMBL/GenBank/DDBJ whole genome shotgun (WGS) entry which is preliminary data.</text>
</comment>
<dbReference type="Pfam" id="PF02518">
    <property type="entry name" value="HATPase_c"/>
    <property type="match status" value="1"/>
</dbReference>
<dbReference type="Gene3D" id="3.30.565.10">
    <property type="entry name" value="Histidine kinase-like ATPase, C-terminal domain"/>
    <property type="match status" value="1"/>
</dbReference>
<dbReference type="OrthoDB" id="9806130at2"/>
<evidence type="ECO:0000256" key="4">
    <source>
        <dbReference type="ARBA" id="ARBA00022553"/>
    </source>
</evidence>
<dbReference type="CDD" id="cd00075">
    <property type="entry name" value="HATPase"/>
    <property type="match status" value="1"/>
</dbReference>